<dbReference type="InterPro" id="IPR050266">
    <property type="entry name" value="AB_hydrolase_sf"/>
</dbReference>
<evidence type="ECO:0000259" key="1">
    <source>
        <dbReference type="Pfam" id="PF12697"/>
    </source>
</evidence>
<evidence type="ECO:0000313" key="2">
    <source>
        <dbReference type="EMBL" id="GEP55294.1"/>
    </source>
</evidence>
<dbReference type="GO" id="GO:0016020">
    <property type="term" value="C:membrane"/>
    <property type="evidence" value="ECO:0007669"/>
    <property type="project" value="TreeGrafter"/>
</dbReference>
<keyword evidence="3" id="KW-1185">Reference proteome</keyword>
<dbReference type="SUPFAM" id="SSF53474">
    <property type="entry name" value="alpha/beta-Hydrolases"/>
    <property type="match status" value="1"/>
</dbReference>
<dbReference type="InterPro" id="IPR000073">
    <property type="entry name" value="AB_hydrolase_1"/>
</dbReference>
<feature type="domain" description="AB hydrolase-1" evidence="1">
    <location>
        <begin position="26"/>
        <end position="253"/>
    </location>
</feature>
<dbReference type="InterPro" id="IPR029058">
    <property type="entry name" value="AB_hydrolase_fold"/>
</dbReference>
<gene>
    <name evidence="2" type="ORF">RSO01_24600</name>
</gene>
<accession>A0A512N8I0</accession>
<dbReference type="AlphaFoldDB" id="A0A512N8I0"/>
<dbReference type="OrthoDB" id="9804723at2"/>
<evidence type="ECO:0000313" key="3">
    <source>
        <dbReference type="Proteomes" id="UP000321058"/>
    </source>
</evidence>
<protein>
    <submittedName>
        <fullName evidence="2">Putative hydrolase</fullName>
    </submittedName>
</protein>
<dbReference type="PANTHER" id="PTHR43798:SF33">
    <property type="entry name" value="HYDROLASE, PUTATIVE (AFU_ORTHOLOGUE AFUA_2G14860)-RELATED"/>
    <property type="match status" value="1"/>
</dbReference>
<dbReference type="PANTHER" id="PTHR43798">
    <property type="entry name" value="MONOACYLGLYCEROL LIPASE"/>
    <property type="match status" value="1"/>
</dbReference>
<dbReference type="Pfam" id="PF12697">
    <property type="entry name" value="Abhydrolase_6"/>
    <property type="match status" value="1"/>
</dbReference>
<dbReference type="Gene3D" id="3.40.50.1820">
    <property type="entry name" value="alpha/beta hydrolase"/>
    <property type="match status" value="1"/>
</dbReference>
<comment type="caution">
    <text evidence="2">The sequence shown here is derived from an EMBL/GenBank/DDBJ whole genome shotgun (WGS) entry which is preliminary data.</text>
</comment>
<reference evidence="2 3" key="1">
    <citation type="submission" date="2019-07" db="EMBL/GenBank/DDBJ databases">
        <title>Whole genome shotgun sequence of Reyranella soli NBRC 108950.</title>
        <authorList>
            <person name="Hosoyama A."/>
            <person name="Uohara A."/>
            <person name="Ohji S."/>
            <person name="Ichikawa N."/>
        </authorList>
    </citation>
    <scope>NUCLEOTIDE SEQUENCE [LARGE SCALE GENOMIC DNA]</scope>
    <source>
        <strain evidence="2 3">NBRC 108950</strain>
    </source>
</reference>
<proteinExistence type="predicted"/>
<dbReference type="EMBL" id="BKAJ01000037">
    <property type="protein sequence ID" value="GEP55294.1"/>
    <property type="molecule type" value="Genomic_DNA"/>
</dbReference>
<keyword evidence="2" id="KW-0378">Hydrolase</keyword>
<name>A0A512N8I0_9HYPH</name>
<dbReference type="Proteomes" id="UP000321058">
    <property type="component" value="Unassembled WGS sequence"/>
</dbReference>
<dbReference type="GO" id="GO:0016787">
    <property type="term" value="F:hydrolase activity"/>
    <property type="evidence" value="ECO:0007669"/>
    <property type="project" value="UniProtKB-KW"/>
</dbReference>
<organism evidence="2 3">
    <name type="scientific">Reyranella soli</name>
    <dbReference type="NCBI Taxonomy" id="1230389"/>
    <lineage>
        <taxon>Bacteria</taxon>
        <taxon>Pseudomonadati</taxon>
        <taxon>Pseudomonadota</taxon>
        <taxon>Alphaproteobacteria</taxon>
        <taxon>Hyphomicrobiales</taxon>
        <taxon>Reyranellaceae</taxon>
        <taxon>Reyranella</taxon>
    </lineage>
</organism>
<sequence length="261" mass="28114">MPMERSVGSVDGTRIGYLELGSGPGIVFVHGSLGVGDAWLQVANLLADRFTCYLMDRRGRGRSGNAERYSLDTECADIAAVLEAAGPTSALLGHSYGGICALEAARRIRVSKLILYEPPFPIDGPTVGDAFERYRAAVANNQLDEALLIGARDLVKLTDVQIKEWRASPAWQLAAALTPTWVRELEVIRSLPLGVERFSQMSSPTLLLLGTATARHHEVASAALAETLPSAHTRRLVDQGHQAQVFAPTLVAREIAGFVES</sequence>